<comment type="caution">
    <text evidence="8">The sequence shown here is derived from an EMBL/GenBank/DDBJ whole genome shotgun (WGS) entry which is preliminary data.</text>
</comment>
<evidence type="ECO:0000259" key="7">
    <source>
        <dbReference type="PROSITE" id="PS50112"/>
    </source>
</evidence>
<keyword evidence="9" id="KW-1185">Reference proteome</keyword>
<dbReference type="CDD" id="cd00130">
    <property type="entry name" value="PAS"/>
    <property type="match status" value="1"/>
</dbReference>
<dbReference type="GO" id="GO:0006935">
    <property type="term" value="P:chemotaxis"/>
    <property type="evidence" value="ECO:0007669"/>
    <property type="project" value="InterPro"/>
</dbReference>
<dbReference type="GO" id="GO:0016020">
    <property type="term" value="C:membrane"/>
    <property type="evidence" value="ECO:0007669"/>
    <property type="project" value="UniProtKB-SubCell"/>
</dbReference>
<dbReference type="InterPro" id="IPR004090">
    <property type="entry name" value="Chemotax_Me-accpt_rcpt"/>
</dbReference>
<dbReference type="NCBIfam" id="TIGR00229">
    <property type="entry name" value="sensory_box"/>
    <property type="match status" value="1"/>
</dbReference>
<dbReference type="SMART" id="SM00283">
    <property type="entry name" value="MA"/>
    <property type="match status" value="1"/>
</dbReference>
<name>L8J9P7_9GAMM</name>
<dbReference type="PATRIC" id="fig|1056511.3.peg.2103"/>
<feature type="domain" description="Methyl-accepting transducer" evidence="6">
    <location>
        <begin position="256"/>
        <end position="492"/>
    </location>
</feature>
<dbReference type="FunFam" id="1.10.287.950:FF:000001">
    <property type="entry name" value="Methyl-accepting chemotaxis sensory transducer"/>
    <property type="match status" value="1"/>
</dbReference>
<comment type="similarity">
    <text evidence="3">Belongs to the methyl-accepting chemotaxis (MCP) protein family.</text>
</comment>
<dbReference type="PANTHER" id="PTHR32089">
    <property type="entry name" value="METHYL-ACCEPTING CHEMOTAXIS PROTEIN MCPB"/>
    <property type="match status" value="1"/>
</dbReference>
<dbReference type="AlphaFoldDB" id="L8J9P7"/>
<reference evidence="8 9" key="1">
    <citation type="submission" date="2012-12" db="EMBL/GenBank/DDBJ databases">
        <title>Genome Assembly of Photobacterium sp. AK15.</title>
        <authorList>
            <person name="Khatri I."/>
            <person name="Vaidya B."/>
            <person name="Srinivas T.N.R."/>
            <person name="Subramanian S."/>
            <person name="Pinnaka A."/>
        </authorList>
    </citation>
    <scope>NUCLEOTIDE SEQUENCE [LARGE SCALE GENOMIC DNA]</scope>
    <source>
        <strain evidence="8 9">AK15</strain>
    </source>
</reference>
<dbReference type="Gene3D" id="3.30.450.20">
    <property type="entry name" value="PAS domain"/>
    <property type="match status" value="1"/>
</dbReference>
<dbReference type="PROSITE" id="PS50111">
    <property type="entry name" value="CHEMOTAXIS_TRANSDUC_2"/>
    <property type="match status" value="1"/>
</dbReference>
<dbReference type="CDD" id="cd11386">
    <property type="entry name" value="MCP_signal"/>
    <property type="match status" value="1"/>
</dbReference>
<dbReference type="SUPFAM" id="SSF55785">
    <property type="entry name" value="PYP-like sensor domain (PAS domain)"/>
    <property type="match status" value="1"/>
</dbReference>
<dbReference type="PROSITE" id="PS50112">
    <property type="entry name" value="PAS"/>
    <property type="match status" value="1"/>
</dbReference>
<keyword evidence="8" id="KW-0675">Receptor</keyword>
<dbReference type="InterPro" id="IPR013655">
    <property type="entry name" value="PAS_fold_3"/>
</dbReference>
<protein>
    <submittedName>
        <fullName evidence="8">Aerotaxis sensor receptor protein</fullName>
    </submittedName>
</protein>
<feature type="transmembrane region" description="Helical" evidence="5">
    <location>
        <begin position="154"/>
        <end position="173"/>
    </location>
</feature>
<dbReference type="Pfam" id="PF08447">
    <property type="entry name" value="PAS_3"/>
    <property type="match status" value="1"/>
</dbReference>
<organism evidence="8 9">
    <name type="scientific">Photobacterium marinum</name>
    <dbReference type="NCBI Taxonomy" id="1056511"/>
    <lineage>
        <taxon>Bacteria</taxon>
        <taxon>Pseudomonadati</taxon>
        <taxon>Pseudomonadota</taxon>
        <taxon>Gammaproteobacteria</taxon>
        <taxon>Vibrionales</taxon>
        <taxon>Vibrionaceae</taxon>
        <taxon>Photobacterium</taxon>
    </lineage>
</organism>
<evidence type="ECO:0000256" key="2">
    <source>
        <dbReference type="ARBA" id="ARBA00023224"/>
    </source>
</evidence>
<dbReference type="SUPFAM" id="SSF58104">
    <property type="entry name" value="Methyl-accepting chemotaxis protein (MCP) signaling domain"/>
    <property type="match status" value="1"/>
</dbReference>
<sequence>MTRNVNPATGNSEGKAVDYSAAVDLISTTDPKSIITYANQTFCDVAGYSEDELVGNPHNMVRHGDMPKAAFKQLWQYIQSGKSWMGVVKNRCKNGDYYWVSAFVTPITDEKGLVIEYQSVRSLPSKDEVERATEAYKTMDNGKGTGTFRFRQGALMNSILVLALLFSVIQGLAGTGSMVSTWLSVLVPVLLLAGLGISGIMHTRLNTLKEYARKAYDNPVMEPIYTGKRDDYSEVELALRMRRAELRAIVGRASETSGDILLSAEDEFANTQQIKTNLSQQAEATEQVGVAMGQMASTVKEVAESAAQASELTIQAQQVAANGQTSVESTIESVHSLHSELDNSKQVINELSESSRQIEGILDVIGSIADQTNLLALNAAIEAARAGEAGRGFAVVADEVRSLAQKTQSQTGEIHQMINRLQETAKQAVEAVERGGEQSEHCRQQAIETGERLTEINEMLNLVTDSSHQIASAVEEQAGVSGEIARNVEHIGELTSQTSETSDLSVESTRMLVERLEALQRLMAQFKRG</sequence>
<dbReference type="Gene3D" id="1.10.287.950">
    <property type="entry name" value="Methyl-accepting chemotaxis protein"/>
    <property type="match status" value="1"/>
</dbReference>
<dbReference type="GO" id="GO:0004888">
    <property type="term" value="F:transmembrane signaling receptor activity"/>
    <property type="evidence" value="ECO:0007669"/>
    <property type="project" value="InterPro"/>
</dbReference>
<evidence type="ECO:0000256" key="4">
    <source>
        <dbReference type="PROSITE-ProRule" id="PRU00284"/>
    </source>
</evidence>
<keyword evidence="2 4" id="KW-0807">Transducer</keyword>
<keyword evidence="5" id="KW-0812">Transmembrane</keyword>
<evidence type="ECO:0000256" key="5">
    <source>
        <dbReference type="SAM" id="Phobius"/>
    </source>
</evidence>
<dbReference type="InterPro" id="IPR004089">
    <property type="entry name" value="MCPsignal_dom"/>
</dbReference>
<dbReference type="Pfam" id="PF00015">
    <property type="entry name" value="MCPsignal"/>
    <property type="match status" value="1"/>
</dbReference>
<dbReference type="Proteomes" id="UP000011134">
    <property type="component" value="Unassembled WGS sequence"/>
</dbReference>
<dbReference type="InterPro" id="IPR035965">
    <property type="entry name" value="PAS-like_dom_sf"/>
</dbReference>
<keyword evidence="5" id="KW-0472">Membrane</keyword>
<dbReference type="RefSeq" id="WP_007465333.1">
    <property type="nucleotide sequence ID" value="NZ_AMZO01000016.1"/>
</dbReference>
<dbReference type="PANTHER" id="PTHR32089:SF112">
    <property type="entry name" value="LYSOZYME-LIKE PROTEIN-RELATED"/>
    <property type="match status" value="1"/>
</dbReference>
<evidence type="ECO:0000256" key="3">
    <source>
        <dbReference type="ARBA" id="ARBA00029447"/>
    </source>
</evidence>
<feature type="domain" description="PAS" evidence="7">
    <location>
        <begin position="26"/>
        <end position="56"/>
    </location>
</feature>
<dbReference type="OrthoDB" id="5675566at2"/>
<keyword evidence="5" id="KW-1133">Transmembrane helix</keyword>
<dbReference type="PRINTS" id="PR00260">
    <property type="entry name" value="CHEMTRNSDUCR"/>
</dbReference>
<feature type="transmembrane region" description="Helical" evidence="5">
    <location>
        <begin position="179"/>
        <end position="201"/>
    </location>
</feature>
<dbReference type="EMBL" id="AMZO01000016">
    <property type="protein sequence ID" value="ELR65531.1"/>
    <property type="molecule type" value="Genomic_DNA"/>
</dbReference>
<evidence type="ECO:0000313" key="9">
    <source>
        <dbReference type="Proteomes" id="UP000011134"/>
    </source>
</evidence>
<evidence type="ECO:0000259" key="6">
    <source>
        <dbReference type="PROSITE" id="PS50111"/>
    </source>
</evidence>
<accession>L8J9P7</accession>
<dbReference type="GO" id="GO:0007165">
    <property type="term" value="P:signal transduction"/>
    <property type="evidence" value="ECO:0007669"/>
    <property type="project" value="UniProtKB-KW"/>
</dbReference>
<comment type="subcellular location">
    <subcellularLocation>
        <location evidence="1">Membrane</location>
    </subcellularLocation>
</comment>
<gene>
    <name evidence="8" type="ORF">C942_00614</name>
</gene>
<evidence type="ECO:0000313" key="8">
    <source>
        <dbReference type="EMBL" id="ELR65531.1"/>
    </source>
</evidence>
<proteinExistence type="inferred from homology"/>
<evidence type="ECO:0000256" key="1">
    <source>
        <dbReference type="ARBA" id="ARBA00004370"/>
    </source>
</evidence>
<dbReference type="InterPro" id="IPR000014">
    <property type="entry name" value="PAS"/>
</dbReference>